<feature type="non-terminal residue" evidence="1">
    <location>
        <position position="1"/>
    </location>
</feature>
<protein>
    <submittedName>
        <fullName evidence="1">17300_t:CDS:1</fullName>
    </submittedName>
</protein>
<proteinExistence type="predicted"/>
<gene>
    <name evidence="1" type="ORF">RPERSI_LOCUS34316</name>
</gene>
<sequence>PIVRAREIAYTRAYTIRVANKEGWDIASALNEMVTDDPMEAALRERLTFARQSAKNKRRRTDSIFSGNTYSRVQPQWGTYTQLPHPIRKLLMDQGNIYPY</sequence>
<organism evidence="1 2">
    <name type="scientific">Racocetra persica</name>
    <dbReference type="NCBI Taxonomy" id="160502"/>
    <lineage>
        <taxon>Eukaryota</taxon>
        <taxon>Fungi</taxon>
        <taxon>Fungi incertae sedis</taxon>
        <taxon>Mucoromycota</taxon>
        <taxon>Glomeromycotina</taxon>
        <taxon>Glomeromycetes</taxon>
        <taxon>Diversisporales</taxon>
        <taxon>Gigasporaceae</taxon>
        <taxon>Racocetra</taxon>
    </lineage>
</organism>
<dbReference type="Proteomes" id="UP000789920">
    <property type="component" value="Unassembled WGS sequence"/>
</dbReference>
<keyword evidence="2" id="KW-1185">Reference proteome</keyword>
<reference evidence="1" key="1">
    <citation type="submission" date="2021-06" db="EMBL/GenBank/DDBJ databases">
        <authorList>
            <person name="Kallberg Y."/>
            <person name="Tangrot J."/>
            <person name="Rosling A."/>
        </authorList>
    </citation>
    <scope>NUCLEOTIDE SEQUENCE</scope>
    <source>
        <strain evidence="1">MA461A</strain>
    </source>
</reference>
<feature type="non-terminal residue" evidence="1">
    <location>
        <position position="100"/>
    </location>
</feature>
<comment type="caution">
    <text evidence="1">The sequence shown here is derived from an EMBL/GenBank/DDBJ whole genome shotgun (WGS) entry which is preliminary data.</text>
</comment>
<name>A0ACA9STF7_9GLOM</name>
<dbReference type="EMBL" id="CAJVQC010152891">
    <property type="protein sequence ID" value="CAG8846785.1"/>
    <property type="molecule type" value="Genomic_DNA"/>
</dbReference>
<evidence type="ECO:0000313" key="2">
    <source>
        <dbReference type="Proteomes" id="UP000789920"/>
    </source>
</evidence>
<evidence type="ECO:0000313" key="1">
    <source>
        <dbReference type="EMBL" id="CAG8846785.1"/>
    </source>
</evidence>
<accession>A0ACA9STF7</accession>